<dbReference type="PANTHER" id="PTHR37422">
    <property type="entry name" value="TEICHURONIC ACID BIOSYNTHESIS PROTEIN TUAE"/>
    <property type="match status" value="1"/>
</dbReference>
<evidence type="ECO:0000259" key="6">
    <source>
        <dbReference type="Pfam" id="PF04932"/>
    </source>
</evidence>
<feature type="transmembrane region" description="Helical" evidence="5">
    <location>
        <begin position="217"/>
        <end position="232"/>
    </location>
</feature>
<dbReference type="Pfam" id="PF04932">
    <property type="entry name" value="Wzy_C"/>
    <property type="match status" value="1"/>
</dbReference>
<evidence type="ECO:0000256" key="5">
    <source>
        <dbReference type="SAM" id="Phobius"/>
    </source>
</evidence>
<dbReference type="GO" id="GO:0016020">
    <property type="term" value="C:membrane"/>
    <property type="evidence" value="ECO:0007669"/>
    <property type="project" value="UniProtKB-SubCell"/>
</dbReference>
<dbReference type="AlphaFoldDB" id="A0A5R9IMU3"/>
<name>A0A5R9IMU3_9GAMM</name>
<dbReference type="RefSeq" id="WP_138319434.1">
    <property type="nucleotide sequence ID" value="NZ_VCBC01000006.1"/>
</dbReference>
<comment type="subcellular location">
    <subcellularLocation>
        <location evidence="1">Membrane</location>
        <topology evidence="1">Multi-pass membrane protein</topology>
    </subcellularLocation>
</comment>
<feature type="transmembrane region" description="Helical" evidence="5">
    <location>
        <begin position="120"/>
        <end position="138"/>
    </location>
</feature>
<feature type="transmembrane region" description="Helical" evidence="5">
    <location>
        <begin position="357"/>
        <end position="374"/>
    </location>
</feature>
<feature type="transmembrane region" description="Helical" evidence="5">
    <location>
        <begin position="12"/>
        <end position="29"/>
    </location>
</feature>
<keyword evidence="8" id="KW-1185">Reference proteome</keyword>
<gene>
    <name evidence="7" type="ORF">FE810_07630</name>
</gene>
<organism evidence="7 8">
    <name type="scientific">Thalassotalea litorea</name>
    <dbReference type="NCBI Taxonomy" id="2020715"/>
    <lineage>
        <taxon>Bacteria</taxon>
        <taxon>Pseudomonadati</taxon>
        <taxon>Pseudomonadota</taxon>
        <taxon>Gammaproteobacteria</taxon>
        <taxon>Alteromonadales</taxon>
        <taxon>Colwelliaceae</taxon>
        <taxon>Thalassotalea</taxon>
    </lineage>
</organism>
<feature type="transmembrane region" description="Helical" evidence="5">
    <location>
        <begin position="69"/>
        <end position="88"/>
    </location>
</feature>
<keyword evidence="4 5" id="KW-0472">Membrane</keyword>
<evidence type="ECO:0000256" key="4">
    <source>
        <dbReference type="ARBA" id="ARBA00023136"/>
    </source>
</evidence>
<feature type="transmembrane region" description="Helical" evidence="5">
    <location>
        <begin position="315"/>
        <end position="336"/>
    </location>
</feature>
<accession>A0A5R9IMU3</accession>
<dbReference type="OrthoDB" id="871774at2"/>
<feature type="transmembrane region" description="Helical" evidence="5">
    <location>
        <begin position="94"/>
        <end position="113"/>
    </location>
</feature>
<feature type="transmembrane region" description="Helical" evidence="5">
    <location>
        <begin position="193"/>
        <end position="211"/>
    </location>
</feature>
<evidence type="ECO:0000256" key="3">
    <source>
        <dbReference type="ARBA" id="ARBA00022989"/>
    </source>
</evidence>
<feature type="transmembrane region" description="Helical" evidence="5">
    <location>
        <begin position="41"/>
        <end position="57"/>
    </location>
</feature>
<proteinExistence type="predicted"/>
<evidence type="ECO:0000313" key="7">
    <source>
        <dbReference type="EMBL" id="TLU65773.1"/>
    </source>
</evidence>
<dbReference type="PANTHER" id="PTHR37422:SF13">
    <property type="entry name" value="LIPOPOLYSACCHARIDE BIOSYNTHESIS PROTEIN PA4999-RELATED"/>
    <property type="match status" value="1"/>
</dbReference>
<dbReference type="InterPro" id="IPR007016">
    <property type="entry name" value="O-antigen_ligase-rel_domated"/>
</dbReference>
<feature type="transmembrane region" description="Helical" evidence="5">
    <location>
        <begin position="417"/>
        <end position="435"/>
    </location>
</feature>
<feature type="domain" description="O-antigen ligase-related" evidence="6">
    <location>
        <begin position="205"/>
        <end position="322"/>
    </location>
</feature>
<keyword evidence="3 5" id="KW-1133">Transmembrane helix</keyword>
<comment type="caution">
    <text evidence="7">The sequence shown here is derived from an EMBL/GenBank/DDBJ whole genome shotgun (WGS) entry which is preliminary data.</text>
</comment>
<evidence type="ECO:0000256" key="2">
    <source>
        <dbReference type="ARBA" id="ARBA00022692"/>
    </source>
</evidence>
<evidence type="ECO:0000256" key="1">
    <source>
        <dbReference type="ARBA" id="ARBA00004141"/>
    </source>
</evidence>
<feature type="transmembrane region" description="Helical" evidence="5">
    <location>
        <begin position="380"/>
        <end position="396"/>
    </location>
</feature>
<sequence>MEKPVSLYDKNSSHIGFFFLFLYTIALFIRPQEWSYNPNPTPIARYLLMIAFVFFLASQRPKQWGYQSWFLLGVMCLIPISGLWNGWLGGGITAATDFFIYGLLPFFMYASLVNSPSKQNWIFFLFTLTCVIMLHHGLSQRAHPEGIGWSGVSLIQDTRIRYVGIFNDPNDMSMFFLMNLPILFYLRANSRSFIMRLFYLALVGGLLYGIFLANSRGALIGLIFMCLAYCFFQFGTVKAALVSLITLPITFIAMSLFREISTDEASAYGRIEAWYEGVQMFKSSPLFGVGMNQFIELHQRTAHNSYVLIFAELGIIGYTLWFTTIVLTAVMLLKVVNIDREKYKSQLQNEALRKNVMLAKCYFYSLVGFMATSFFLSRSYIVFLYIFLGLAYSVYVQVRDEIPEVRMSEDPKVISKIAFMAPVSMFIMYMIIIILL</sequence>
<reference evidence="7 8" key="1">
    <citation type="submission" date="2019-05" db="EMBL/GenBank/DDBJ databases">
        <title>Genome sequences of Thalassotalea litorea 1K03283.</title>
        <authorList>
            <person name="Zhang D."/>
        </authorList>
    </citation>
    <scope>NUCLEOTIDE SEQUENCE [LARGE SCALE GENOMIC DNA]</scope>
    <source>
        <strain evidence="7 8">MCCC 1K03283</strain>
    </source>
</reference>
<keyword evidence="2 5" id="KW-0812">Transmembrane</keyword>
<feature type="transmembrane region" description="Helical" evidence="5">
    <location>
        <begin position="239"/>
        <end position="257"/>
    </location>
</feature>
<dbReference type="Proteomes" id="UP000307790">
    <property type="component" value="Unassembled WGS sequence"/>
</dbReference>
<dbReference type="EMBL" id="VCBC01000006">
    <property type="protein sequence ID" value="TLU65773.1"/>
    <property type="molecule type" value="Genomic_DNA"/>
</dbReference>
<protein>
    <recommendedName>
        <fullName evidence="6">O-antigen ligase-related domain-containing protein</fullName>
    </recommendedName>
</protein>
<feature type="transmembrane region" description="Helical" evidence="5">
    <location>
        <begin position="172"/>
        <end position="188"/>
    </location>
</feature>
<evidence type="ECO:0000313" key="8">
    <source>
        <dbReference type="Proteomes" id="UP000307790"/>
    </source>
</evidence>
<dbReference type="InterPro" id="IPR051533">
    <property type="entry name" value="WaaL-like"/>
</dbReference>